<dbReference type="EMBL" id="KQ971341">
    <property type="protein sequence ID" value="EFA03787.1"/>
    <property type="molecule type" value="Genomic_DNA"/>
</dbReference>
<reference evidence="1 2" key="2">
    <citation type="journal article" date="2010" name="Nucleic Acids Res.">
        <title>BeetleBase in 2010: revisions to provide comprehensive genomic information for Tribolium castaneum.</title>
        <authorList>
            <person name="Kim H.S."/>
            <person name="Murphy T."/>
            <person name="Xia J."/>
            <person name="Caragea D."/>
            <person name="Park Y."/>
            <person name="Beeman R.W."/>
            <person name="Lorenzen M.D."/>
            <person name="Butcher S."/>
            <person name="Manak J.R."/>
            <person name="Brown S.J."/>
        </authorList>
    </citation>
    <scope>GENOME REANNOTATION</scope>
    <source>
        <strain evidence="1 2">Georgia GA2</strain>
    </source>
</reference>
<dbReference type="InParanoid" id="D6WMP5"/>
<dbReference type="PhylomeDB" id="D6WMP5"/>
<keyword evidence="2" id="KW-1185">Reference proteome</keyword>
<sequence length="82" mass="9440">MVEYNADNAPTERIVNYLCVVIPRNDSTSHKGQDDALDSRLRMTSLVESKYVPAIDWWSKTPSVSLRMRPKKKICIKKDEIS</sequence>
<name>D6WMP5_TRICA</name>
<dbReference type="AlphaFoldDB" id="D6WMP5"/>
<gene>
    <name evidence="1" type="primary">GLEAN_13899</name>
    <name evidence="1" type="ORF">TcasGA2_TC013899</name>
</gene>
<accession>D6WMP5</accession>
<evidence type="ECO:0000313" key="1">
    <source>
        <dbReference type="EMBL" id="EFA03787.1"/>
    </source>
</evidence>
<dbReference type="HOGENOM" id="CLU_2561263_0_0_1"/>
<proteinExistence type="predicted"/>
<dbReference type="Proteomes" id="UP000007266">
    <property type="component" value="Linkage group 5"/>
</dbReference>
<reference evidence="1 2" key="1">
    <citation type="journal article" date="2008" name="Nature">
        <title>The genome of the model beetle and pest Tribolium castaneum.</title>
        <authorList>
            <consortium name="Tribolium Genome Sequencing Consortium"/>
            <person name="Richards S."/>
            <person name="Gibbs R.A."/>
            <person name="Weinstock G.M."/>
            <person name="Brown S.J."/>
            <person name="Denell R."/>
            <person name="Beeman R.W."/>
            <person name="Gibbs R."/>
            <person name="Beeman R.W."/>
            <person name="Brown S.J."/>
            <person name="Bucher G."/>
            <person name="Friedrich M."/>
            <person name="Grimmelikhuijzen C.J."/>
            <person name="Klingler M."/>
            <person name="Lorenzen M."/>
            <person name="Richards S."/>
            <person name="Roth S."/>
            <person name="Schroder R."/>
            <person name="Tautz D."/>
            <person name="Zdobnov E.M."/>
            <person name="Muzny D."/>
            <person name="Gibbs R.A."/>
            <person name="Weinstock G.M."/>
            <person name="Attaway T."/>
            <person name="Bell S."/>
            <person name="Buhay C.J."/>
            <person name="Chandrabose M.N."/>
            <person name="Chavez D."/>
            <person name="Clerk-Blankenburg K.P."/>
            <person name="Cree A."/>
            <person name="Dao M."/>
            <person name="Davis C."/>
            <person name="Chacko J."/>
            <person name="Dinh H."/>
            <person name="Dugan-Rocha S."/>
            <person name="Fowler G."/>
            <person name="Garner T.T."/>
            <person name="Garnes J."/>
            <person name="Gnirke A."/>
            <person name="Hawes A."/>
            <person name="Hernandez J."/>
            <person name="Hines S."/>
            <person name="Holder M."/>
            <person name="Hume J."/>
            <person name="Jhangiani S.N."/>
            <person name="Joshi V."/>
            <person name="Khan Z.M."/>
            <person name="Jackson L."/>
            <person name="Kovar C."/>
            <person name="Kowis A."/>
            <person name="Lee S."/>
            <person name="Lewis L.R."/>
            <person name="Margolis J."/>
            <person name="Morgan M."/>
            <person name="Nazareth L.V."/>
            <person name="Nguyen N."/>
            <person name="Okwuonu G."/>
            <person name="Parker D."/>
            <person name="Richards S."/>
            <person name="Ruiz S.J."/>
            <person name="Santibanez J."/>
            <person name="Savard J."/>
            <person name="Scherer S.E."/>
            <person name="Schneider B."/>
            <person name="Sodergren E."/>
            <person name="Tautz D."/>
            <person name="Vattahil S."/>
            <person name="Villasana D."/>
            <person name="White C.S."/>
            <person name="Wright R."/>
            <person name="Park Y."/>
            <person name="Beeman R.W."/>
            <person name="Lord J."/>
            <person name="Oppert B."/>
            <person name="Lorenzen M."/>
            <person name="Brown S."/>
            <person name="Wang L."/>
            <person name="Savard J."/>
            <person name="Tautz D."/>
            <person name="Richards S."/>
            <person name="Weinstock G."/>
            <person name="Gibbs R.A."/>
            <person name="Liu Y."/>
            <person name="Worley K."/>
            <person name="Weinstock G."/>
            <person name="Elsik C.G."/>
            <person name="Reese J.T."/>
            <person name="Elhaik E."/>
            <person name="Landan G."/>
            <person name="Graur D."/>
            <person name="Arensburger P."/>
            <person name="Atkinson P."/>
            <person name="Beeman R.W."/>
            <person name="Beidler J."/>
            <person name="Brown S.J."/>
            <person name="Demuth J.P."/>
            <person name="Drury D.W."/>
            <person name="Du Y.Z."/>
            <person name="Fujiwara H."/>
            <person name="Lorenzen M."/>
            <person name="Maselli V."/>
            <person name="Osanai M."/>
            <person name="Park Y."/>
            <person name="Robertson H.M."/>
            <person name="Tu Z."/>
            <person name="Wang J.J."/>
            <person name="Wang S."/>
            <person name="Richards S."/>
            <person name="Song H."/>
            <person name="Zhang L."/>
            <person name="Sodergren E."/>
            <person name="Werner D."/>
            <person name="Stanke M."/>
            <person name="Morgenstern B."/>
            <person name="Solovyev V."/>
            <person name="Kosarev P."/>
            <person name="Brown G."/>
            <person name="Chen H.C."/>
            <person name="Ermolaeva O."/>
            <person name="Hlavina W."/>
            <person name="Kapustin Y."/>
            <person name="Kiryutin B."/>
            <person name="Kitts P."/>
            <person name="Maglott D."/>
            <person name="Pruitt K."/>
            <person name="Sapojnikov V."/>
            <person name="Souvorov A."/>
            <person name="Mackey A.J."/>
            <person name="Waterhouse R.M."/>
            <person name="Wyder S."/>
            <person name="Zdobnov E.M."/>
            <person name="Zdobnov E.M."/>
            <person name="Wyder S."/>
            <person name="Kriventseva E.V."/>
            <person name="Kadowaki T."/>
            <person name="Bork P."/>
            <person name="Aranda M."/>
            <person name="Bao R."/>
            <person name="Beermann A."/>
            <person name="Berns N."/>
            <person name="Bolognesi R."/>
            <person name="Bonneton F."/>
            <person name="Bopp D."/>
            <person name="Brown S.J."/>
            <person name="Bucher G."/>
            <person name="Butts T."/>
            <person name="Chaumot A."/>
            <person name="Denell R.E."/>
            <person name="Ferrier D.E."/>
            <person name="Friedrich M."/>
            <person name="Gordon C.M."/>
            <person name="Jindra M."/>
            <person name="Klingler M."/>
            <person name="Lan Q."/>
            <person name="Lattorff H.M."/>
            <person name="Laudet V."/>
            <person name="von Levetsow C."/>
            <person name="Liu Z."/>
            <person name="Lutz R."/>
            <person name="Lynch J.A."/>
            <person name="da Fonseca R.N."/>
            <person name="Posnien N."/>
            <person name="Reuter R."/>
            <person name="Roth S."/>
            <person name="Savard J."/>
            <person name="Schinko J.B."/>
            <person name="Schmitt C."/>
            <person name="Schoppmeier M."/>
            <person name="Schroder R."/>
            <person name="Shippy T.D."/>
            <person name="Simonnet F."/>
            <person name="Marques-Souza H."/>
            <person name="Tautz D."/>
            <person name="Tomoyasu Y."/>
            <person name="Trauner J."/>
            <person name="Van der Zee M."/>
            <person name="Vervoort M."/>
            <person name="Wittkopp N."/>
            <person name="Wimmer E.A."/>
            <person name="Yang X."/>
            <person name="Jones A.K."/>
            <person name="Sattelle D.B."/>
            <person name="Ebert P.R."/>
            <person name="Nelson D."/>
            <person name="Scott J.G."/>
            <person name="Beeman R.W."/>
            <person name="Muthukrishnan S."/>
            <person name="Kramer K.J."/>
            <person name="Arakane Y."/>
            <person name="Beeman R.W."/>
            <person name="Zhu Q."/>
            <person name="Hogenkamp D."/>
            <person name="Dixit R."/>
            <person name="Oppert B."/>
            <person name="Jiang H."/>
            <person name="Zou Z."/>
            <person name="Marshall J."/>
            <person name="Elpidina E."/>
            <person name="Vinokurov K."/>
            <person name="Oppert C."/>
            <person name="Zou Z."/>
            <person name="Evans J."/>
            <person name="Lu Z."/>
            <person name="Zhao P."/>
            <person name="Sumathipala N."/>
            <person name="Altincicek B."/>
            <person name="Vilcinskas A."/>
            <person name="Williams M."/>
            <person name="Hultmark D."/>
            <person name="Hetru C."/>
            <person name="Jiang H."/>
            <person name="Grimmelikhuijzen C.J."/>
            <person name="Hauser F."/>
            <person name="Cazzamali G."/>
            <person name="Williamson M."/>
            <person name="Park Y."/>
            <person name="Li B."/>
            <person name="Tanaka Y."/>
            <person name="Predel R."/>
            <person name="Neupert S."/>
            <person name="Schachtner J."/>
            <person name="Verleyen P."/>
            <person name="Raible F."/>
            <person name="Bork P."/>
            <person name="Friedrich M."/>
            <person name="Walden K.K."/>
            <person name="Robertson H.M."/>
            <person name="Angeli S."/>
            <person name="Foret S."/>
            <person name="Bucher G."/>
            <person name="Schuetz S."/>
            <person name="Maleszka R."/>
            <person name="Wimmer E.A."/>
            <person name="Beeman R.W."/>
            <person name="Lorenzen M."/>
            <person name="Tomoyasu Y."/>
            <person name="Miller S.C."/>
            <person name="Grossmann D."/>
            <person name="Bucher G."/>
        </authorList>
    </citation>
    <scope>NUCLEOTIDE SEQUENCE [LARGE SCALE GENOMIC DNA]</scope>
    <source>
        <strain evidence="1 2">Georgia GA2</strain>
    </source>
</reference>
<evidence type="ECO:0000313" key="2">
    <source>
        <dbReference type="Proteomes" id="UP000007266"/>
    </source>
</evidence>
<organism evidence="1 2">
    <name type="scientific">Tribolium castaneum</name>
    <name type="common">Red flour beetle</name>
    <dbReference type="NCBI Taxonomy" id="7070"/>
    <lineage>
        <taxon>Eukaryota</taxon>
        <taxon>Metazoa</taxon>
        <taxon>Ecdysozoa</taxon>
        <taxon>Arthropoda</taxon>
        <taxon>Hexapoda</taxon>
        <taxon>Insecta</taxon>
        <taxon>Pterygota</taxon>
        <taxon>Neoptera</taxon>
        <taxon>Endopterygota</taxon>
        <taxon>Coleoptera</taxon>
        <taxon>Polyphaga</taxon>
        <taxon>Cucujiformia</taxon>
        <taxon>Tenebrionidae</taxon>
        <taxon>Tenebrionidae incertae sedis</taxon>
        <taxon>Tribolium</taxon>
    </lineage>
</organism>
<protein>
    <submittedName>
        <fullName evidence="1">Uncharacterized protein</fullName>
    </submittedName>
</protein>